<gene>
    <name evidence="1" type="ORF">PCANC_01761</name>
</gene>
<evidence type="ECO:0000313" key="1">
    <source>
        <dbReference type="EMBL" id="PLW57433.1"/>
    </source>
</evidence>
<comment type="caution">
    <text evidence="1">The sequence shown here is derived from an EMBL/GenBank/DDBJ whole genome shotgun (WGS) entry which is preliminary data.</text>
</comment>
<protein>
    <submittedName>
        <fullName evidence="1">Uncharacterized protein</fullName>
    </submittedName>
</protein>
<name>A0A2N5W5E1_9BASI</name>
<organism evidence="1 2">
    <name type="scientific">Puccinia coronata f. sp. avenae</name>
    <dbReference type="NCBI Taxonomy" id="200324"/>
    <lineage>
        <taxon>Eukaryota</taxon>
        <taxon>Fungi</taxon>
        <taxon>Dikarya</taxon>
        <taxon>Basidiomycota</taxon>
        <taxon>Pucciniomycotina</taxon>
        <taxon>Pucciniomycetes</taxon>
        <taxon>Pucciniales</taxon>
        <taxon>Pucciniaceae</taxon>
        <taxon>Puccinia</taxon>
    </lineage>
</organism>
<proteinExistence type="predicted"/>
<dbReference type="EMBL" id="PGCJ01000011">
    <property type="protein sequence ID" value="PLW57433.1"/>
    <property type="molecule type" value="Genomic_DNA"/>
</dbReference>
<reference evidence="1 2" key="1">
    <citation type="submission" date="2017-11" db="EMBL/GenBank/DDBJ databases">
        <title>De novo assembly and phasing of dikaryotic genomes from two isolates of Puccinia coronata f. sp. avenae, the causal agent of oat crown rust.</title>
        <authorList>
            <person name="Miller M.E."/>
            <person name="Zhang Y."/>
            <person name="Omidvar V."/>
            <person name="Sperschneider J."/>
            <person name="Schwessinger B."/>
            <person name="Raley C."/>
            <person name="Palmer J.M."/>
            <person name="Garnica D."/>
            <person name="Upadhyaya N."/>
            <person name="Rathjen J."/>
            <person name="Taylor J.M."/>
            <person name="Park R.F."/>
            <person name="Dodds P.N."/>
            <person name="Hirsch C.D."/>
            <person name="Kianian S.F."/>
            <person name="Figueroa M."/>
        </authorList>
    </citation>
    <scope>NUCLEOTIDE SEQUENCE [LARGE SCALE GENOMIC DNA]</scope>
    <source>
        <strain evidence="1">12NC29</strain>
    </source>
</reference>
<keyword evidence="2" id="KW-1185">Reference proteome</keyword>
<evidence type="ECO:0000313" key="2">
    <source>
        <dbReference type="Proteomes" id="UP000235388"/>
    </source>
</evidence>
<accession>A0A2N5W5E1</accession>
<sequence length="76" mass="8724">MQNDRDTLPDLISAATCIRLTVAKTVTCYPEAYDPSLAAKRCFHLSRRTYIEPPFSAFFKQPRTLTIKNINSSKYH</sequence>
<dbReference type="Proteomes" id="UP000235388">
    <property type="component" value="Unassembled WGS sequence"/>
</dbReference>
<dbReference type="AlphaFoldDB" id="A0A2N5W5E1"/>